<gene>
    <name evidence="9" type="primary">sec23a_0</name>
    <name evidence="9" type="ORF">CK203_111867</name>
</gene>
<dbReference type="Proteomes" id="UP000288805">
    <property type="component" value="Unassembled WGS sequence"/>
</dbReference>
<accession>A0A438C9R0</accession>
<dbReference type="SUPFAM" id="SSF53300">
    <property type="entry name" value="vWA-like"/>
    <property type="match status" value="1"/>
</dbReference>
<keyword evidence="5" id="KW-1133">Transmembrane helix</keyword>
<dbReference type="Pfam" id="PF04811">
    <property type="entry name" value="Sec23_trunk"/>
    <property type="match status" value="2"/>
</dbReference>
<dbReference type="Gene3D" id="1.20.120.730">
    <property type="entry name" value="Sec23/Sec24 helical domain"/>
    <property type="match status" value="2"/>
</dbReference>
<evidence type="ECO:0000256" key="5">
    <source>
        <dbReference type="ARBA" id="ARBA00022989"/>
    </source>
</evidence>
<dbReference type="InterPro" id="IPR045265">
    <property type="entry name" value="AIR12_DOMON"/>
</dbReference>
<dbReference type="AlphaFoldDB" id="A0A438C9R0"/>
<keyword evidence="7" id="KW-0963">Cytoplasm</keyword>
<keyword evidence="7" id="KW-0479">Metal-binding</keyword>
<dbReference type="CDD" id="cd08760">
    <property type="entry name" value="Cyt_b561_FRRS1_like"/>
    <property type="match status" value="1"/>
</dbReference>
<dbReference type="Gene3D" id="3.40.50.410">
    <property type="entry name" value="von Willebrand factor, type A domain"/>
    <property type="match status" value="2"/>
</dbReference>
<protein>
    <recommendedName>
        <fullName evidence="7">Protein transport protein SEC23</fullName>
    </recommendedName>
</protein>
<evidence type="ECO:0000313" key="10">
    <source>
        <dbReference type="Proteomes" id="UP000288805"/>
    </source>
</evidence>
<comment type="function">
    <text evidence="7">Component of the coat protein complex II (COPII) which promotes the formation of transport vesicles from the endoplasmic reticulum (ER). The coat has two main functions, the physical deformation of the endoplasmic reticulum membrane into vesicles and the selection of cargo molecules.</text>
</comment>
<dbReference type="InterPro" id="IPR036465">
    <property type="entry name" value="vWFA_dom_sf"/>
</dbReference>
<dbReference type="GO" id="GO:0005789">
    <property type="term" value="C:endoplasmic reticulum membrane"/>
    <property type="evidence" value="ECO:0007669"/>
    <property type="project" value="UniProtKB-SubCell"/>
</dbReference>
<organism evidence="9 10">
    <name type="scientific">Vitis vinifera</name>
    <name type="common">Grape</name>
    <dbReference type="NCBI Taxonomy" id="29760"/>
    <lineage>
        <taxon>Eukaryota</taxon>
        <taxon>Viridiplantae</taxon>
        <taxon>Streptophyta</taxon>
        <taxon>Embryophyta</taxon>
        <taxon>Tracheophyta</taxon>
        <taxon>Spermatophyta</taxon>
        <taxon>Magnoliopsida</taxon>
        <taxon>eudicotyledons</taxon>
        <taxon>Gunneridae</taxon>
        <taxon>Pentapetalae</taxon>
        <taxon>rosids</taxon>
        <taxon>Vitales</taxon>
        <taxon>Vitaceae</taxon>
        <taxon>Viteae</taxon>
        <taxon>Vitis</taxon>
    </lineage>
</organism>
<dbReference type="GO" id="GO:0030127">
    <property type="term" value="C:COPII vesicle coat"/>
    <property type="evidence" value="ECO:0007669"/>
    <property type="project" value="InterPro"/>
</dbReference>
<dbReference type="InterPro" id="IPR029006">
    <property type="entry name" value="ADF-H/Gelsolin-like_dom_sf"/>
</dbReference>
<dbReference type="SUPFAM" id="SSF82754">
    <property type="entry name" value="C-terminal, gelsolin-like domain of Sec23/24"/>
    <property type="match status" value="1"/>
</dbReference>
<dbReference type="InterPro" id="IPR037364">
    <property type="entry name" value="Sec23"/>
</dbReference>
<keyword evidence="2 7" id="KW-0813">Transport</keyword>
<evidence type="ECO:0000256" key="3">
    <source>
        <dbReference type="ARBA" id="ARBA00022692"/>
    </source>
</evidence>
<dbReference type="Pfam" id="PF08033">
    <property type="entry name" value="Sec23_BS"/>
    <property type="match status" value="1"/>
</dbReference>
<keyword evidence="6 7" id="KW-0472">Membrane</keyword>
<dbReference type="InterPro" id="IPR012990">
    <property type="entry name" value="Beta-sandwich_Sec23_24"/>
</dbReference>
<dbReference type="PANTHER" id="PTHR11141:SF22">
    <property type="entry name" value="PROTEIN TRANSPORT PROTEIN SEC23 G"/>
    <property type="match status" value="1"/>
</dbReference>
<dbReference type="FunFam" id="2.60.40.1670:FF:000010">
    <property type="entry name" value="Protein transport protein SEC23"/>
    <property type="match status" value="1"/>
</dbReference>
<evidence type="ECO:0000313" key="9">
    <source>
        <dbReference type="EMBL" id="RVW19995.1"/>
    </source>
</evidence>
<dbReference type="EMBL" id="QGNW01002409">
    <property type="protein sequence ID" value="RVW19995.1"/>
    <property type="molecule type" value="Genomic_DNA"/>
</dbReference>
<dbReference type="InterPro" id="IPR006593">
    <property type="entry name" value="Cyt_b561/ferric_Rdtase_TM"/>
</dbReference>
<keyword evidence="7" id="KW-0653">Protein transport</keyword>
<evidence type="ECO:0000256" key="6">
    <source>
        <dbReference type="ARBA" id="ARBA00023136"/>
    </source>
</evidence>
<evidence type="ECO:0000259" key="8">
    <source>
        <dbReference type="SMART" id="SM00665"/>
    </source>
</evidence>
<feature type="domain" description="Cytochrome b561" evidence="8">
    <location>
        <begin position="701"/>
        <end position="793"/>
    </location>
</feature>
<dbReference type="SUPFAM" id="SSF81995">
    <property type="entry name" value="beta-sandwich domain of Sec23/24"/>
    <property type="match status" value="1"/>
</dbReference>
<comment type="caution">
    <text evidence="9">The sequence shown here is derived from an EMBL/GenBank/DDBJ whole genome shotgun (WGS) entry which is preliminary data.</text>
</comment>
<name>A0A438C9R0_VITVI</name>
<evidence type="ECO:0000256" key="4">
    <source>
        <dbReference type="ARBA" id="ARBA00022982"/>
    </source>
</evidence>
<dbReference type="InterPro" id="IPR036180">
    <property type="entry name" value="Gelsolin-like_dom_sf"/>
</dbReference>
<dbReference type="GO" id="GO:0006888">
    <property type="term" value="P:endoplasmic reticulum to Golgi vesicle-mediated transport"/>
    <property type="evidence" value="ECO:0007669"/>
    <property type="project" value="InterPro"/>
</dbReference>
<evidence type="ECO:0000256" key="1">
    <source>
        <dbReference type="ARBA" id="ARBA00004370"/>
    </source>
</evidence>
<evidence type="ECO:0000256" key="2">
    <source>
        <dbReference type="ARBA" id="ARBA00022448"/>
    </source>
</evidence>
<reference evidence="9 10" key="1">
    <citation type="journal article" date="2018" name="PLoS Genet.">
        <title>Population sequencing reveals clonal diversity and ancestral inbreeding in the grapevine cultivar Chardonnay.</title>
        <authorList>
            <person name="Roach M.J."/>
            <person name="Johnson D.L."/>
            <person name="Bohlmann J."/>
            <person name="van Vuuren H.J."/>
            <person name="Jones S.J."/>
            <person name="Pretorius I.S."/>
            <person name="Schmidt S.A."/>
            <person name="Borneman A.R."/>
        </authorList>
    </citation>
    <scope>NUCLEOTIDE SEQUENCE [LARGE SCALE GENOMIC DNA]</scope>
    <source>
        <strain evidence="10">cv. Chardonnay</strain>
        <tissue evidence="9">Leaf</tissue>
    </source>
</reference>
<dbReference type="Pfam" id="PF04526">
    <property type="entry name" value="DUF568"/>
    <property type="match status" value="1"/>
</dbReference>
<keyword evidence="7" id="KW-0931">ER-Golgi transport</keyword>
<dbReference type="PANTHER" id="PTHR11141">
    <property type="entry name" value="PROTEIN TRANSPORT PROTEIN SEC23"/>
    <property type="match status" value="1"/>
</dbReference>
<dbReference type="SUPFAM" id="SSF81811">
    <property type="entry name" value="Helical domain of Sec23/24"/>
    <property type="match status" value="1"/>
</dbReference>
<comment type="subcellular location">
    <subcellularLocation>
        <location evidence="7">Cytoplasmic vesicle</location>
        <location evidence="7">COPII-coated vesicle membrane</location>
        <topology evidence="7">Peripheral membrane protein</topology>
        <orientation evidence="7">Cytoplasmic side</orientation>
    </subcellularLocation>
    <subcellularLocation>
        <location evidence="7">Endoplasmic reticulum membrane</location>
        <topology evidence="7">Peripheral membrane protein</topology>
        <orientation evidence="7">Cytoplasmic side</orientation>
    </subcellularLocation>
    <subcellularLocation>
        <location evidence="1">Membrane</location>
    </subcellularLocation>
</comment>
<dbReference type="GO" id="GO:0046872">
    <property type="term" value="F:metal ion binding"/>
    <property type="evidence" value="ECO:0007669"/>
    <property type="project" value="UniProtKB-KW"/>
</dbReference>
<dbReference type="GO" id="GO:0006886">
    <property type="term" value="P:intracellular protein transport"/>
    <property type="evidence" value="ECO:0007669"/>
    <property type="project" value="InterPro"/>
</dbReference>
<comment type="similarity">
    <text evidence="7">Belongs to the SEC23/SEC24 family. SEC23 subfamily.</text>
</comment>
<sequence>MSSSSLSSFRSSSSLVSSFSSSSLSGADSRVLGPAFVFVVDACSAAEELRALKNELLHVLAQLPENTMVGLVTFDSMVCVHDLCFVECSRVVLFHGDRELSSDQIQQFLGITRTKQQQLGKTRLLKSKLFWFQYLNVSSVSQQRLKRFILQCRFTDHGLYIRPATVGPGIIVNSDLSNAIRTHRDLINGHAPYYRKSSGFYKKLSQRLSDASIVLDLFACSLDQVGASELKVPVETSGGFMMLGESFESDQFRKCLRHIFNRDEEGNLMMYFDSTIEIVTTKDVKLCGALGPCVSLRKKNSLVSENEIGEGGTYMWKLGTLTNKTCIAFFFQVGDEQKVQPGSAFFIQFITRYLHGNMGMRKRVTTVARRWVGKHSPEIAAGFDQEAAASVMARLAIHRAETCYARDVIRWLDNELIVLLPSLGTTYKKIHLPFAFLMKLLLRLMLNREGVVGSVIMIQPTLFQYSFDGPPVPVLLDWRKLGYDRDPNNENLRKLLEAPELDAEQVVAERIPVPKLIKCDQHSSQARFLLAKLNPSVTQHSTHTDGMDFIFTDDFSLQVFIEHLQTLQYKVDEADLYRSGNFPNNLIFSSCYDLPVLDSSIHWNYDPSSQLVQLAYRKTGVVPSTWISWPSILLPGHAATRQFEFPVFDLSAMQENCDMIIFATIQLPGNTTMVNHVWQEGPTAATRGSGKSWDMKTVDVLVNTISWGTLMPIGVIIARATDLILDYRSLGIQHTIHRYIGIALIVSATLQVCSCSLPEAKEEHKLRQIWNIYHHLIGYGTIILGVFNVFKGFDILKPQKKWKIIYILVISGWESFQLGWSLL</sequence>
<dbReference type="Gene3D" id="3.40.20.10">
    <property type="entry name" value="Severin"/>
    <property type="match status" value="1"/>
</dbReference>
<keyword evidence="7" id="KW-0968">Cytoplasmic vesicle</keyword>
<evidence type="ECO:0000256" key="7">
    <source>
        <dbReference type="RuleBase" id="RU365030"/>
    </source>
</evidence>
<keyword evidence="4" id="KW-0249">Electron transport</keyword>
<proteinExistence type="inferred from homology"/>
<dbReference type="Gene3D" id="1.20.120.1770">
    <property type="match status" value="1"/>
</dbReference>
<keyword evidence="7" id="KW-0256">Endoplasmic reticulum</keyword>
<dbReference type="InterPro" id="IPR036175">
    <property type="entry name" value="Sec23/24_helical_dom_sf"/>
</dbReference>
<dbReference type="SMART" id="SM00665">
    <property type="entry name" value="B561"/>
    <property type="match status" value="1"/>
</dbReference>
<dbReference type="Gene3D" id="2.60.40.1670">
    <property type="entry name" value="beta-sandwich domain of Sec23/24"/>
    <property type="match status" value="1"/>
</dbReference>
<keyword evidence="3" id="KW-0812">Transmembrane</keyword>
<dbReference type="InterPro" id="IPR006896">
    <property type="entry name" value="Sec23/24_trunk_dom"/>
</dbReference>
<keyword evidence="7" id="KW-0862">Zinc</keyword>